<dbReference type="EMBL" id="JBBPBM010000002">
    <property type="protein sequence ID" value="KAK8596534.1"/>
    <property type="molecule type" value="Genomic_DNA"/>
</dbReference>
<sequence>MASNSFLNYHQDLDFTNEEQVADDESTNVPTNPVAAITTTPNTLVVANNTAPSAVKVPITVVDDESTTVPLTLVAADTTALPTDVFEPQLDATTAPYGITVAPATDPKLASATIPLATTLAISNAQKVAATTGPFGTTMATLSFDSNVGQSLATHGLGMNMVHHVLPNSFIGSEGPIDILATPAETNTDAPLLFDNMGLSVIPTIILPTQLEGGLDNEMVSPSLQRHLCCSFSTNGS</sequence>
<comment type="caution">
    <text evidence="1">The sequence shown here is derived from an EMBL/GenBank/DDBJ whole genome shotgun (WGS) entry which is preliminary data.</text>
</comment>
<evidence type="ECO:0000313" key="1">
    <source>
        <dbReference type="EMBL" id="KAK8596534.1"/>
    </source>
</evidence>
<reference evidence="1 2" key="1">
    <citation type="journal article" date="2024" name="G3 (Bethesda)">
        <title>Genome assembly of Hibiscus sabdariffa L. provides insights into metabolisms of medicinal natural products.</title>
        <authorList>
            <person name="Kim T."/>
        </authorList>
    </citation>
    <scope>NUCLEOTIDE SEQUENCE [LARGE SCALE GENOMIC DNA]</scope>
    <source>
        <strain evidence="1">TK-2024</strain>
        <tissue evidence="1">Old leaves</tissue>
    </source>
</reference>
<protein>
    <submittedName>
        <fullName evidence="1">Uncharacterized protein</fullName>
    </submittedName>
</protein>
<accession>A0ABR2G8B7</accession>
<dbReference type="Proteomes" id="UP001472677">
    <property type="component" value="Unassembled WGS sequence"/>
</dbReference>
<gene>
    <name evidence="1" type="ORF">V6N12_065020</name>
</gene>
<proteinExistence type="predicted"/>
<evidence type="ECO:0000313" key="2">
    <source>
        <dbReference type="Proteomes" id="UP001472677"/>
    </source>
</evidence>
<keyword evidence="2" id="KW-1185">Reference proteome</keyword>
<organism evidence="1 2">
    <name type="scientific">Hibiscus sabdariffa</name>
    <name type="common">roselle</name>
    <dbReference type="NCBI Taxonomy" id="183260"/>
    <lineage>
        <taxon>Eukaryota</taxon>
        <taxon>Viridiplantae</taxon>
        <taxon>Streptophyta</taxon>
        <taxon>Embryophyta</taxon>
        <taxon>Tracheophyta</taxon>
        <taxon>Spermatophyta</taxon>
        <taxon>Magnoliopsida</taxon>
        <taxon>eudicotyledons</taxon>
        <taxon>Gunneridae</taxon>
        <taxon>Pentapetalae</taxon>
        <taxon>rosids</taxon>
        <taxon>malvids</taxon>
        <taxon>Malvales</taxon>
        <taxon>Malvaceae</taxon>
        <taxon>Malvoideae</taxon>
        <taxon>Hibiscus</taxon>
    </lineage>
</organism>
<name>A0ABR2G8B7_9ROSI</name>